<keyword evidence="3" id="KW-0393">Immunoglobulin domain</keyword>
<proteinExistence type="predicted"/>
<evidence type="ECO:0000256" key="4">
    <source>
        <dbReference type="SAM" id="MobiDB-lite"/>
    </source>
</evidence>
<dbReference type="Pfam" id="PF00041">
    <property type="entry name" value="fn3"/>
    <property type="match status" value="4"/>
</dbReference>
<dbReference type="SMART" id="SM00060">
    <property type="entry name" value="FN3"/>
    <property type="match status" value="5"/>
</dbReference>
<feature type="domain" description="Ig-like" evidence="5">
    <location>
        <begin position="989"/>
        <end position="1063"/>
    </location>
</feature>
<dbReference type="Proteomes" id="UP001331761">
    <property type="component" value="Unassembled WGS sequence"/>
</dbReference>
<feature type="compositionally biased region" description="Basic and acidic residues" evidence="4">
    <location>
        <begin position="1595"/>
        <end position="1643"/>
    </location>
</feature>
<keyword evidence="1" id="KW-0677">Repeat</keyword>
<dbReference type="Gene3D" id="2.60.40.10">
    <property type="entry name" value="Immunoglobulins"/>
    <property type="match status" value="12"/>
</dbReference>
<dbReference type="InterPro" id="IPR036179">
    <property type="entry name" value="Ig-like_dom_sf"/>
</dbReference>
<keyword evidence="2" id="KW-1015">Disulfide bond</keyword>
<evidence type="ECO:0000313" key="8">
    <source>
        <dbReference type="Proteomes" id="UP001331761"/>
    </source>
</evidence>
<dbReference type="InterPro" id="IPR050964">
    <property type="entry name" value="Striated_Muscle_Regulatory"/>
</dbReference>
<dbReference type="CDD" id="cd00063">
    <property type="entry name" value="FN3"/>
    <property type="match status" value="5"/>
</dbReference>
<gene>
    <name evidence="7" type="ORF">GCK32_012644</name>
</gene>
<feature type="domain" description="Fibronectin type-III" evidence="6">
    <location>
        <begin position="686"/>
        <end position="784"/>
    </location>
</feature>
<feature type="compositionally biased region" description="Low complexity" evidence="4">
    <location>
        <begin position="284"/>
        <end position="302"/>
    </location>
</feature>
<protein>
    <submittedName>
        <fullName evidence="7">Fibronectin type III domain protein</fullName>
    </submittedName>
</protein>
<dbReference type="PROSITE" id="PS50853">
    <property type="entry name" value="FN3"/>
    <property type="match status" value="4"/>
</dbReference>
<dbReference type="InterPro" id="IPR036116">
    <property type="entry name" value="FN3_sf"/>
</dbReference>
<sequence length="1693" mass="189531">KKKKEVKDVEKPEEKAEPKEAEKPEEKAKPKEKVEKKKKEVKEVEKLEEKAEPKEAEKPEEKVKPKEEEKPKEKVDKKKKEVKEVEKPEEKAEPKEAEKPEEKAKPKEEEKPKEKVEKKKKEVKEVEKPEEKAEPKEAEKPEEKAKPKEEEKPKEKVEKKRKEVKEVEKPGEKAEPKEAEKPEEKAKPKEEDKSKEKVEKKKKVVEKKKEEMKQEDQLKPLEKMEAEEEPSVDEEDLQQIRIEVTDTHRREADSLAPSEDGGDVTLESIPDGMERISFEDDALSSKSSRRSSGTSSIESYTVSRRRMRKEGFISTPGAEVLALRGDTVRFECELVEENDEVEWFINDKPFTTESRSKEDSSGPIRSLIITDLKPEDTGMIVEVRLGSSVAKSKVTVEETFAEIVKRLERRTVGKENEPVVLRIELDHPAKDVKWTKDDKVLTDSEKYDIVSEGTSCRLTIRNADFNDAGQYVVEADGSKSYTNLHISGKPRIKPGAKELIEVERDENIMLSVGFDCQDDVIATCFLNGSLLREDAKTKVDVLENLVKFCKRQVTKADSGEYTVKLSNEHGEATEVFNVKVKDVPGPPASVYVNEIDSESISISWEKPSDDGGQPITGYVIDKKEDGRRTFHKVAHVSGVKTTYTVEDLEMLTGYILRVAAVNKYGTGEPVETSVITTGTSFKAPQITEQPTISDVTSNSCVLKWNKPQEDGGSPIYGYDVYLRENGGEWTKISDELVFANRYVVGNLHPDVSYEFKVEAVNEAGLTSSSNVSSETLLITSTLDRPTATLDVPRIAILAENSANVEWDEYKDELSTEYTVAYKSEGSSIWTEINTSSNFCSIADLKEGVSYVFKVALRNQGGIGEYSDETEPVKVTPKVPPVIIKPIRSATIPKKRTLQLECHATAEPAPEYIWYKDGVEIIPQNANTEIINEGYMSLFKVHSVSESDAGSYTCEVENPHGSSKCTATVVVTDVRCHFESSFSEYIEVIEGQDIELSCTLSDEDGVVVWYKDGKVLHEDDRVLISADGTKRTLKVLKVKDIDNGTYRCETSDGRSRTEGELVVKEEEPHISIGPQDLTVDKIGSDAKLHCMLTRPAHKVLWYKNGQEIWPQANKYVIINSGNTSLLEIRNVDKHDVGEYTAALNEKEVSAPAHLKLEVAPEITIQEHLEDEVVFNTHAQLAFHVEVTGYPTPTVTILHRDSRIQNRASVEEYDNIVSVRMKNLSREDCGTVKITAENEIGAVHKEICLTVLDVPSEPLGLTASQTTTESTVLSWNNPEKTNGAPITGFIIERKAVDSNRWRPVGKTTADTTRFEAKDLFSSQVYGFRVIALNSVGEGPPSHSIDVLTNEDEEYSESSLLSVLDTPDVPEANLDGAAVQLSWRAVPDANVYHVERQHDEGDWQEIAKIDGTNFVDSSMPQSGSYRYRVLAKGLTAESRPSDSTAPLLVVLIPDEREGAVDSQSTDQLNGQAHPEELVVEEKAEVNGEPAKAVLEYAEQTDGQVSETAIDGAIIAPDEADAKKVDKEKKEEELAKPEKAEEAKKKKVGKKKVKEMEKEDDVTADKEKTTVALEVEQKAEDKFAEITEPKISDSAAPADRLEEKKEVKKEIKVDDVKKEEKEDKAPAETKEDKKKVKKPDDKKKDEKELEADDQEKDAEKVKAPEKKKEEKEAKIPELVLTSKADSLDIEFGKTGKL</sequence>
<dbReference type="SMART" id="SM00409">
    <property type="entry name" value="IG"/>
    <property type="match status" value="7"/>
</dbReference>
<accession>A0AAN8FFD2</accession>
<feature type="non-terminal residue" evidence="7">
    <location>
        <position position="1693"/>
    </location>
</feature>
<dbReference type="InterPro" id="IPR003599">
    <property type="entry name" value="Ig_sub"/>
</dbReference>
<dbReference type="FunFam" id="2.60.40.10:FF:000107">
    <property type="entry name" value="Myosin, light chain kinase a"/>
    <property type="match status" value="1"/>
</dbReference>
<feature type="region of interest" description="Disordered" evidence="4">
    <location>
        <begin position="1513"/>
        <end position="1693"/>
    </location>
</feature>
<dbReference type="EMBL" id="WIXE01010018">
    <property type="protein sequence ID" value="KAK5977936.1"/>
    <property type="molecule type" value="Genomic_DNA"/>
</dbReference>
<dbReference type="InterPro" id="IPR007110">
    <property type="entry name" value="Ig-like_dom"/>
</dbReference>
<reference evidence="7 8" key="1">
    <citation type="submission" date="2019-10" db="EMBL/GenBank/DDBJ databases">
        <title>Assembly and Annotation for the nematode Trichostrongylus colubriformis.</title>
        <authorList>
            <person name="Martin J."/>
        </authorList>
    </citation>
    <scope>NUCLEOTIDE SEQUENCE [LARGE SCALE GENOMIC DNA]</scope>
    <source>
        <strain evidence="7">G859</strain>
        <tissue evidence="7">Whole worm</tissue>
    </source>
</reference>
<feature type="non-terminal residue" evidence="7">
    <location>
        <position position="1"/>
    </location>
</feature>
<feature type="compositionally biased region" description="Acidic residues" evidence="4">
    <location>
        <begin position="225"/>
        <end position="237"/>
    </location>
</feature>
<feature type="domain" description="Ig-like" evidence="5">
    <location>
        <begin position="879"/>
        <end position="971"/>
    </location>
</feature>
<keyword evidence="8" id="KW-1185">Reference proteome</keyword>
<feature type="domain" description="Fibronectin type-III" evidence="6">
    <location>
        <begin position="785"/>
        <end position="878"/>
    </location>
</feature>
<dbReference type="SMART" id="SM00408">
    <property type="entry name" value="IGc2"/>
    <property type="match status" value="5"/>
</dbReference>
<feature type="compositionally biased region" description="Basic and acidic residues" evidence="4">
    <location>
        <begin position="243"/>
        <end position="253"/>
    </location>
</feature>
<dbReference type="InterPro" id="IPR013098">
    <property type="entry name" value="Ig_I-set"/>
</dbReference>
<dbReference type="InterPro" id="IPR003598">
    <property type="entry name" value="Ig_sub2"/>
</dbReference>
<evidence type="ECO:0000256" key="1">
    <source>
        <dbReference type="ARBA" id="ARBA00022737"/>
    </source>
</evidence>
<feature type="domain" description="Fibronectin type-III" evidence="6">
    <location>
        <begin position="1255"/>
        <end position="1349"/>
    </location>
</feature>
<dbReference type="PRINTS" id="PR00014">
    <property type="entry name" value="FNTYPEIII"/>
</dbReference>
<dbReference type="FunFam" id="2.60.40.10:FF:000056">
    <property type="entry name" value="twitchin isoform X4"/>
    <property type="match status" value="1"/>
</dbReference>
<organism evidence="7 8">
    <name type="scientific">Trichostrongylus colubriformis</name>
    <name type="common">Black scour worm</name>
    <dbReference type="NCBI Taxonomy" id="6319"/>
    <lineage>
        <taxon>Eukaryota</taxon>
        <taxon>Metazoa</taxon>
        <taxon>Ecdysozoa</taxon>
        <taxon>Nematoda</taxon>
        <taxon>Chromadorea</taxon>
        <taxon>Rhabditida</taxon>
        <taxon>Rhabditina</taxon>
        <taxon>Rhabditomorpha</taxon>
        <taxon>Strongyloidea</taxon>
        <taxon>Trichostrongylidae</taxon>
        <taxon>Trichostrongylus</taxon>
    </lineage>
</organism>
<feature type="compositionally biased region" description="Basic and acidic residues" evidence="4">
    <location>
        <begin position="1550"/>
        <end position="1587"/>
    </location>
</feature>
<evidence type="ECO:0000256" key="2">
    <source>
        <dbReference type="ARBA" id="ARBA00023157"/>
    </source>
</evidence>
<dbReference type="PROSITE" id="PS50835">
    <property type="entry name" value="IG_LIKE"/>
    <property type="match status" value="3"/>
</dbReference>
<evidence type="ECO:0000259" key="5">
    <source>
        <dbReference type="PROSITE" id="PS50835"/>
    </source>
</evidence>
<dbReference type="SUPFAM" id="SSF48726">
    <property type="entry name" value="Immunoglobulin"/>
    <property type="match status" value="7"/>
</dbReference>
<dbReference type="Pfam" id="PF13927">
    <property type="entry name" value="Ig_3"/>
    <property type="match status" value="1"/>
</dbReference>
<comment type="caution">
    <text evidence="7">The sequence shown here is derived from an EMBL/GenBank/DDBJ whole genome shotgun (WGS) entry which is preliminary data.</text>
</comment>
<evidence type="ECO:0000259" key="6">
    <source>
        <dbReference type="PROSITE" id="PS50853"/>
    </source>
</evidence>
<dbReference type="InterPro" id="IPR013783">
    <property type="entry name" value="Ig-like_fold"/>
</dbReference>
<feature type="compositionally biased region" description="Basic and acidic residues" evidence="4">
    <location>
        <begin position="1653"/>
        <end position="1671"/>
    </location>
</feature>
<evidence type="ECO:0000256" key="3">
    <source>
        <dbReference type="ARBA" id="ARBA00023319"/>
    </source>
</evidence>
<dbReference type="CDD" id="cd00096">
    <property type="entry name" value="Ig"/>
    <property type="match status" value="1"/>
</dbReference>
<feature type="compositionally biased region" description="Basic and acidic residues" evidence="4">
    <location>
        <begin position="1"/>
        <end position="199"/>
    </location>
</feature>
<dbReference type="GO" id="GO:0030017">
    <property type="term" value="C:sarcomere"/>
    <property type="evidence" value="ECO:0007669"/>
    <property type="project" value="UniProtKB-ARBA"/>
</dbReference>
<feature type="compositionally biased region" description="Basic and acidic residues" evidence="4">
    <location>
        <begin position="1516"/>
        <end position="1540"/>
    </location>
</feature>
<feature type="compositionally biased region" description="Basic and acidic residues" evidence="4">
    <location>
        <begin position="207"/>
        <end position="224"/>
    </location>
</feature>
<evidence type="ECO:0000313" key="7">
    <source>
        <dbReference type="EMBL" id="KAK5977936.1"/>
    </source>
</evidence>
<feature type="domain" description="Ig-like" evidence="5">
    <location>
        <begin position="1067"/>
        <end position="1156"/>
    </location>
</feature>
<dbReference type="InterPro" id="IPR003961">
    <property type="entry name" value="FN3_dom"/>
</dbReference>
<dbReference type="Pfam" id="PF07679">
    <property type="entry name" value="I-set"/>
    <property type="match status" value="6"/>
</dbReference>
<dbReference type="PANTHER" id="PTHR13817">
    <property type="entry name" value="TITIN"/>
    <property type="match status" value="1"/>
</dbReference>
<feature type="domain" description="Fibronectin type-III" evidence="6">
    <location>
        <begin position="586"/>
        <end position="680"/>
    </location>
</feature>
<dbReference type="SUPFAM" id="SSF49265">
    <property type="entry name" value="Fibronectin type III"/>
    <property type="match status" value="3"/>
</dbReference>
<name>A0AAN8FFD2_TRICO</name>
<dbReference type="PANTHER" id="PTHR13817:SF151">
    <property type="entry name" value="TITIN"/>
    <property type="match status" value="1"/>
</dbReference>
<feature type="region of interest" description="Disordered" evidence="4">
    <location>
        <begin position="1"/>
        <end position="302"/>
    </location>
</feature>